<evidence type="ECO:0000256" key="6">
    <source>
        <dbReference type="SAM" id="Coils"/>
    </source>
</evidence>
<dbReference type="InterPro" id="IPR055342">
    <property type="entry name" value="MreC_beta-barrel_core"/>
</dbReference>
<dbReference type="EMBL" id="JAGGLG010000023">
    <property type="protein sequence ID" value="MBP2019156.1"/>
    <property type="molecule type" value="Genomic_DNA"/>
</dbReference>
<evidence type="ECO:0000313" key="8">
    <source>
        <dbReference type="EMBL" id="MBP2019156.1"/>
    </source>
</evidence>
<evidence type="ECO:0000256" key="5">
    <source>
        <dbReference type="PIRNR" id="PIRNR038471"/>
    </source>
</evidence>
<keyword evidence="3 5" id="KW-0133">Cell shape</keyword>
<dbReference type="Gene3D" id="2.40.10.350">
    <property type="entry name" value="Rod shape-determining protein MreC, domain 2"/>
    <property type="match status" value="1"/>
</dbReference>
<comment type="caution">
    <text evidence="8">The sequence shown here is derived from an EMBL/GenBank/DDBJ whole genome shotgun (WGS) entry which is preliminary data.</text>
</comment>
<feature type="coiled-coil region" evidence="6">
    <location>
        <begin position="66"/>
        <end position="117"/>
    </location>
</feature>
<dbReference type="InterPro" id="IPR042175">
    <property type="entry name" value="Cell/Rod_MreC_2"/>
</dbReference>
<dbReference type="RefSeq" id="WP_209467275.1">
    <property type="nucleotide sequence ID" value="NZ_JAGGLG010000023.1"/>
</dbReference>
<protein>
    <recommendedName>
        <fullName evidence="2 5">Cell shape-determining protein MreC</fullName>
    </recommendedName>
    <alternativeName>
        <fullName evidence="4 5">Cell shape protein MreC</fullName>
    </alternativeName>
</protein>
<evidence type="ECO:0000256" key="3">
    <source>
        <dbReference type="ARBA" id="ARBA00022960"/>
    </source>
</evidence>
<feature type="domain" description="Rod shape-determining protein MreC beta-barrel core" evidence="7">
    <location>
        <begin position="126"/>
        <end position="273"/>
    </location>
</feature>
<comment type="function">
    <text evidence="5">Involved in formation and maintenance of cell shape.</text>
</comment>
<dbReference type="PANTHER" id="PTHR34138:SF1">
    <property type="entry name" value="CELL SHAPE-DETERMINING PROTEIN MREC"/>
    <property type="match status" value="1"/>
</dbReference>
<dbReference type="PANTHER" id="PTHR34138">
    <property type="entry name" value="CELL SHAPE-DETERMINING PROTEIN MREC"/>
    <property type="match status" value="1"/>
</dbReference>
<dbReference type="Gene3D" id="2.40.10.340">
    <property type="entry name" value="Rod shape-determining protein MreC, domain 1"/>
    <property type="match status" value="1"/>
</dbReference>
<comment type="similarity">
    <text evidence="1 5">Belongs to the MreC family.</text>
</comment>
<evidence type="ECO:0000256" key="4">
    <source>
        <dbReference type="ARBA" id="ARBA00032089"/>
    </source>
</evidence>
<gene>
    <name evidence="8" type="ORF">J2Z79_002573</name>
</gene>
<keyword evidence="6" id="KW-0175">Coiled coil</keyword>
<evidence type="ECO:0000256" key="1">
    <source>
        <dbReference type="ARBA" id="ARBA00009369"/>
    </source>
</evidence>
<dbReference type="PIRSF" id="PIRSF038471">
    <property type="entry name" value="MreC"/>
    <property type="match status" value="1"/>
</dbReference>
<proteinExistence type="inferred from homology"/>
<reference evidence="8 9" key="1">
    <citation type="submission" date="2021-03" db="EMBL/GenBank/DDBJ databases">
        <title>Genomic Encyclopedia of Type Strains, Phase IV (KMG-IV): sequencing the most valuable type-strain genomes for metagenomic binning, comparative biology and taxonomic classification.</title>
        <authorList>
            <person name="Goeker M."/>
        </authorList>
    </citation>
    <scope>NUCLEOTIDE SEQUENCE [LARGE SCALE GENOMIC DNA]</scope>
    <source>
        <strain evidence="8 9">DSM 27138</strain>
    </source>
</reference>
<keyword evidence="9" id="KW-1185">Reference proteome</keyword>
<dbReference type="Pfam" id="PF04085">
    <property type="entry name" value="MreC"/>
    <property type="match status" value="1"/>
</dbReference>
<sequence length="286" mass="31259">MKLSPMYRKHLRLLGVALGALVVLFIVMALTARERTAITPIEKGIATLLYPFQVATDWVGDQARGIADSVRELTRLRAENASLRQQVEAMAQDRARIAQLEQENQLLRSELGLKERTPYPMLTAEVISRSSQNWYQTIIIDQGSRDGVRQGMAVVNWQGLVGKVAYTTPYTSTVQLVSDAGFGQPGFGAGAKLPNGEQGLLEAVDGGYLRMRFWSTDPSVEVGQPVFTSGQGILPADLFVGWVESVEAGSSFVKYARVRPAVDVHKLEVVQVVLTQSNADRGSNAP</sequence>
<evidence type="ECO:0000256" key="2">
    <source>
        <dbReference type="ARBA" id="ARBA00013855"/>
    </source>
</evidence>
<organism evidence="8 9">
    <name type="scientific">Symbiobacterium terraclitae</name>
    <dbReference type="NCBI Taxonomy" id="557451"/>
    <lineage>
        <taxon>Bacteria</taxon>
        <taxon>Bacillati</taxon>
        <taxon>Bacillota</taxon>
        <taxon>Clostridia</taxon>
        <taxon>Eubacteriales</taxon>
        <taxon>Symbiobacteriaceae</taxon>
        <taxon>Symbiobacterium</taxon>
    </lineage>
</organism>
<dbReference type="InterPro" id="IPR007221">
    <property type="entry name" value="MreC"/>
</dbReference>
<dbReference type="NCBIfam" id="TIGR00219">
    <property type="entry name" value="mreC"/>
    <property type="match status" value="1"/>
</dbReference>
<evidence type="ECO:0000259" key="7">
    <source>
        <dbReference type="Pfam" id="PF04085"/>
    </source>
</evidence>
<dbReference type="Proteomes" id="UP001519289">
    <property type="component" value="Unassembled WGS sequence"/>
</dbReference>
<accession>A0ABS4JW77</accession>
<evidence type="ECO:0000313" key="9">
    <source>
        <dbReference type="Proteomes" id="UP001519289"/>
    </source>
</evidence>
<dbReference type="InterPro" id="IPR042177">
    <property type="entry name" value="Cell/Rod_1"/>
</dbReference>
<name>A0ABS4JW77_9FIRM</name>